<accession>A0ACB7X589</accession>
<reference evidence="1 2" key="1">
    <citation type="journal article" date="2021" name="Hortic Res">
        <title>High-quality reference genome and annotation aids understanding of berry development for evergreen blueberry (Vaccinium darrowii).</title>
        <authorList>
            <person name="Yu J."/>
            <person name="Hulse-Kemp A.M."/>
            <person name="Babiker E."/>
            <person name="Staton M."/>
        </authorList>
    </citation>
    <scope>NUCLEOTIDE SEQUENCE [LARGE SCALE GENOMIC DNA]</scope>
    <source>
        <strain evidence="2">cv. NJ 8807/NJ 8810</strain>
        <tissue evidence="1">Young leaf</tissue>
    </source>
</reference>
<dbReference type="Proteomes" id="UP000828048">
    <property type="component" value="Chromosome 2"/>
</dbReference>
<keyword evidence="2" id="KW-1185">Reference proteome</keyword>
<dbReference type="EMBL" id="CM037152">
    <property type="protein sequence ID" value="KAH7835650.1"/>
    <property type="molecule type" value="Genomic_DNA"/>
</dbReference>
<gene>
    <name evidence="1" type="ORF">Vadar_028399</name>
</gene>
<evidence type="ECO:0000313" key="2">
    <source>
        <dbReference type="Proteomes" id="UP000828048"/>
    </source>
</evidence>
<organism evidence="1 2">
    <name type="scientific">Vaccinium darrowii</name>
    <dbReference type="NCBI Taxonomy" id="229202"/>
    <lineage>
        <taxon>Eukaryota</taxon>
        <taxon>Viridiplantae</taxon>
        <taxon>Streptophyta</taxon>
        <taxon>Embryophyta</taxon>
        <taxon>Tracheophyta</taxon>
        <taxon>Spermatophyta</taxon>
        <taxon>Magnoliopsida</taxon>
        <taxon>eudicotyledons</taxon>
        <taxon>Gunneridae</taxon>
        <taxon>Pentapetalae</taxon>
        <taxon>asterids</taxon>
        <taxon>Ericales</taxon>
        <taxon>Ericaceae</taxon>
        <taxon>Vaccinioideae</taxon>
        <taxon>Vaccinieae</taxon>
        <taxon>Vaccinium</taxon>
    </lineage>
</organism>
<protein>
    <submittedName>
        <fullName evidence="1">Uncharacterized protein</fullName>
    </submittedName>
</protein>
<sequence length="1689" mass="189427">MDSNGIDISPKDLDEQSSSSQSIRVEASVELDKKLVGEVSGANAFRQPEEDERTSTFVVGSKSKIEQLQYLRTNSDVSSTNGVDHQRSNSLQQSPVWEGTRSKDWSPSPQAPKGLDHCTTAPVGTHKSLFFESHEIPFSRSMIEKRENPRPEINLDRLSELEKKNLIVNLVKIQKDGTVEVDLTQSPNVASELLELRAVEVPPRNIDFITTELNKSVPKLKIAILVVGTRGDVQPFLAVARRLQEFGHQVRLATHTNFSAFVKSAGVNFYPLGGDPRVLAGYMARNKGLIPSSPGEISIQRKQLKAIIESLLPACIEADIETGEPFRAQAIIANPPAYGHAHVAEALGVPLHIFFTMPWTPTYAFPHPLARVPQSAGYWLSYIVVDLLVWWSIRGYINDFRRRKLKLDPIAYFSLYSGSIAHLPTAYMWSPQLVPKPSDWGPQVDVVGYCFLNGGLKYQPPTKFARWIQEGPPPIYIGFGSMPLEDPKKTTAIIVEALKITEQRGIIGRGWGDLGTLPEIPDSIFALEDCPHDWLFPQCLAVVHHGGAGTTATGLRAGCPTTIVPFFGDQFFWGDRIHEKGLGVAPIPISDLNVEALSDAISFMLQPEVKSRAMEVAKLIENEDGVAAAVDAFHRHLPQEVPLPRPLPLENDHPNTIQNEFILINANEIGRVTSVKELSGKVCRICGDEIEVTVDGEPFAACNECAFPVCRACYEYERREGNQACPQCKNRYKRIKGSPQVQGDEEEDEFDDFDNELEGGSKDPRHFSESALFSQLSTDSFLTYDQEDAGISSDKHALVVPPVPLTDSSTSFPARPMDPKKDLAVYGYGTVTWKDRMEEWKRRQNAKLQIVKHKGDGRNDFFGLDEGRQALSRKLPISTSRINPYRIVILFRLAILALFFHYRIRHPVHDAYGLWLTSVICEIWFALSWMIEQFQKFYPIERETYLDRLSLRYEKEGKPSELAPIDVFVTTVDPIKEPPLITANTVLSILAVDYPVDKVTCYVSDDGAAMLTFEALSETYEFARKWVPFCKKFSIEPRAPEWYFARKVDYLMDKVHPAFVRERRAIKREYEEFKVRINGLVAMAQKVPEEGWTMQDGTPWPGHNVRDHPAMIQVFHDGVHDVEGNVLPHLIYVSREKRPGFDHHKKAGAMNALVRVSAVISNARYLLNVDCDQYIYNSKALREAMCFMMDPNSGKKICYVQFPQRFDGIDHHDRYANRNAVFFDINMKGLDGIQGPMYIGTGCVFRRQALYGYDVPVKKKEKAKAKACNCLSKCCCCCCGYSSKTKGKSKEKKKIKAKSRKALTDKIHALENIEEGVENEKSGLLQPQIELEKKFGQSPVFVASTVEEEGGVPAGATPVSLLKEAIHVISCGYEDKTKWGKEVGWIYGSVILTGFKMHCQGWRSVYCNPKRPAFKGSAPINLSNRLHQVLQRASESFEIFPSRHCPIWYGYRCGLKPLERFAYINSVVYPLTSIPLIAYCTLPAVCLFTGTFIVPEISNYASIVFMALFISIAATSILEMQWGRVTLDDWWRNEQFWVIGGVSSHFFALFHGLLKASTGVNANITVTSKDGGNGDSSELYVFKWTSLLIPPTTILIINILGVIVGVSDAINNGYDTWGLLFAKFFFALWVILHLYPFLKGLMGKQAGVPTIIVVWTILLASILSLLWVRIDPFLPKGGIVLEVCGLDCN</sequence>
<name>A0ACB7X589_9ERIC</name>
<evidence type="ECO:0000313" key="1">
    <source>
        <dbReference type="EMBL" id="KAH7835650.1"/>
    </source>
</evidence>
<comment type="caution">
    <text evidence="1">The sequence shown here is derived from an EMBL/GenBank/DDBJ whole genome shotgun (WGS) entry which is preliminary data.</text>
</comment>
<proteinExistence type="predicted"/>